<sequence>MLAGFAAIVLIGVAAHFGMQEIGFSSQDRSAGSAVRLE</sequence>
<keyword evidence="2" id="KW-1185">Reference proteome</keyword>
<organism evidence="1 2">
    <name type="scientific">Candidatus Rhodobacter oscarellae</name>
    <dbReference type="NCBI Taxonomy" id="1675527"/>
    <lineage>
        <taxon>Bacteria</taxon>
        <taxon>Pseudomonadati</taxon>
        <taxon>Pseudomonadota</taxon>
        <taxon>Alphaproteobacteria</taxon>
        <taxon>Rhodobacterales</taxon>
        <taxon>Rhodobacter group</taxon>
        <taxon>Rhodobacter</taxon>
    </lineage>
</organism>
<comment type="caution">
    <text evidence="1">The sequence shown here is derived from an EMBL/GenBank/DDBJ whole genome shotgun (WGS) entry which is preliminary data.</text>
</comment>
<dbReference type="Proteomes" id="UP000037178">
    <property type="component" value="Unassembled WGS sequence"/>
</dbReference>
<protein>
    <submittedName>
        <fullName evidence="1">Uncharacterized protein</fullName>
    </submittedName>
</protein>
<reference evidence="1 2" key="1">
    <citation type="submission" date="2015-06" db="EMBL/GenBank/DDBJ databases">
        <title>Draft genome sequence of an Alphaproteobacteria species associated to the Mediterranean sponge Oscarella lobularis.</title>
        <authorList>
            <person name="Jourda C."/>
            <person name="Santini S."/>
            <person name="Claverie J.-M."/>
        </authorList>
    </citation>
    <scope>NUCLEOTIDE SEQUENCE [LARGE SCALE GENOMIC DNA]</scope>
    <source>
        <strain evidence="1">IGS</strain>
    </source>
</reference>
<gene>
    <name evidence="1" type="ORF">AIOL_001497</name>
</gene>
<dbReference type="AlphaFoldDB" id="A0A0J9GSR2"/>
<evidence type="ECO:0000313" key="1">
    <source>
        <dbReference type="EMBL" id="KMW56543.1"/>
    </source>
</evidence>
<dbReference type="PATRIC" id="fig|1675527.3.peg.1585"/>
<dbReference type="EMBL" id="LFTY01000002">
    <property type="protein sequence ID" value="KMW56543.1"/>
    <property type="molecule type" value="Genomic_DNA"/>
</dbReference>
<proteinExistence type="predicted"/>
<accession>A0A0J9GSR2</accession>
<evidence type="ECO:0000313" key="2">
    <source>
        <dbReference type="Proteomes" id="UP000037178"/>
    </source>
</evidence>
<name>A0A0J9GSR2_9RHOB</name>